<accession>A0ABZ2LX77</accession>
<dbReference type="Gene3D" id="1.10.510.10">
    <property type="entry name" value="Transferase(Phosphotransferase) domain 1"/>
    <property type="match status" value="1"/>
</dbReference>
<dbReference type="Gene3D" id="3.30.200.20">
    <property type="entry name" value="Phosphorylase Kinase, domain 1"/>
    <property type="match status" value="1"/>
</dbReference>
<evidence type="ECO:0000313" key="9">
    <source>
        <dbReference type="EMBL" id="WXB15498.1"/>
    </source>
</evidence>
<organism evidence="9 10">
    <name type="scientific">Pendulispora albinea</name>
    <dbReference type="NCBI Taxonomy" id="2741071"/>
    <lineage>
        <taxon>Bacteria</taxon>
        <taxon>Pseudomonadati</taxon>
        <taxon>Myxococcota</taxon>
        <taxon>Myxococcia</taxon>
        <taxon>Myxococcales</taxon>
        <taxon>Sorangiineae</taxon>
        <taxon>Pendulisporaceae</taxon>
        <taxon>Pendulispora</taxon>
    </lineage>
</organism>
<dbReference type="GO" id="GO:0016301">
    <property type="term" value="F:kinase activity"/>
    <property type="evidence" value="ECO:0007669"/>
    <property type="project" value="UniProtKB-KW"/>
</dbReference>
<evidence type="ECO:0000256" key="4">
    <source>
        <dbReference type="ARBA" id="ARBA00022840"/>
    </source>
</evidence>
<dbReference type="InterPro" id="IPR017441">
    <property type="entry name" value="Protein_kinase_ATP_BS"/>
</dbReference>
<dbReference type="InterPro" id="IPR008271">
    <property type="entry name" value="Ser/Thr_kinase_AS"/>
</dbReference>
<feature type="compositionally biased region" description="Low complexity" evidence="6">
    <location>
        <begin position="437"/>
        <end position="478"/>
    </location>
</feature>
<proteinExistence type="predicted"/>
<evidence type="ECO:0000256" key="1">
    <source>
        <dbReference type="ARBA" id="ARBA00022679"/>
    </source>
</evidence>
<keyword evidence="7" id="KW-1133">Transmembrane helix</keyword>
<evidence type="ECO:0000256" key="3">
    <source>
        <dbReference type="ARBA" id="ARBA00022777"/>
    </source>
</evidence>
<feature type="compositionally biased region" description="Low complexity" evidence="6">
    <location>
        <begin position="504"/>
        <end position="524"/>
    </location>
</feature>
<feature type="domain" description="Protein kinase" evidence="8">
    <location>
        <begin position="15"/>
        <end position="288"/>
    </location>
</feature>
<dbReference type="RefSeq" id="WP_394825127.1">
    <property type="nucleotide sequence ID" value="NZ_CP089984.1"/>
</dbReference>
<keyword evidence="1" id="KW-0808">Transferase</keyword>
<keyword evidence="7" id="KW-0812">Transmembrane</keyword>
<dbReference type="SUPFAM" id="SSF56112">
    <property type="entry name" value="Protein kinase-like (PK-like)"/>
    <property type="match status" value="1"/>
</dbReference>
<evidence type="ECO:0000256" key="2">
    <source>
        <dbReference type="ARBA" id="ARBA00022741"/>
    </source>
</evidence>
<feature type="region of interest" description="Disordered" evidence="6">
    <location>
        <begin position="321"/>
        <end position="389"/>
    </location>
</feature>
<evidence type="ECO:0000259" key="8">
    <source>
        <dbReference type="PROSITE" id="PS50011"/>
    </source>
</evidence>
<keyword evidence="4 5" id="KW-0067">ATP-binding</keyword>
<dbReference type="Proteomes" id="UP001370348">
    <property type="component" value="Chromosome"/>
</dbReference>
<dbReference type="PROSITE" id="PS00107">
    <property type="entry name" value="PROTEIN_KINASE_ATP"/>
    <property type="match status" value="1"/>
</dbReference>
<feature type="transmembrane region" description="Helical" evidence="7">
    <location>
        <begin position="397"/>
        <end position="420"/>
    </location>
</feature>
<dbReference type="EMBL" id="CP089984">
    <property type="protein sequence ID" value="WXB15498.1"/>
    <property type="molecule type" value="Genomic_DNA"/>
</dbReference>
<keyword evidence="10" id="KW-1185">Reference proteome</keyword>
<dbReference type="PROSITE" id="PS00108">
    <property type="entry name" value="PROTEIN_KINASE_ST"/>
    <property type="match status" value="1"/>
</dbReference>
<dbReference type="PANTHER" id="PTHR43289:SF6">
    <property type="entry name" value="SERINE_THREONINE-PROTEIN KINASE NEKL-3"/>
    <property type="match status" value="1"/>
</dbReference>
<feature type="compositionally biased region" description="Low complexity" evidence="6">
    <location>
        <begin position="343"/>
        <end position="359"/>
    </location>
</feature>
<protein>
    <submittedName>
        <fullName evidence="9">Protein kinase</fullName>
    </submittedName>
</protein>
<keyword evidence="2 5" id="KW-0547">Nucleotide-binding</keyword>
<dbReference type="PANTHER" id="PTHR43289">
    <property type="entry name" value="MITOGEN-ACTIVATED PROTEIN KINASE KINASE KINASE 20-RELATED"/>
    <property type="match status" value="1"/>
</dbReference>
<keyword evidence="7" id="KW-0472">Membrane</keyword>
<feature type="compositionally biased region" description="Polar residues" evidence="6">
    <location>
        <begin position="369"/>
        <end position="387"/>
    </location>
</feature>
<dbReference type="CDD" id="cd14014">
    <property type="entry name" value="STKc_PknB_like"/>
    <property type="match status" value="1"/>
</dbReference>
<sequence>MTGFLEPGDLFLEKYRIERLIGKGGMGAVYAAVDVDLARRVAIKLLLPHIASIPQAVTRFVNEGRAAARIEGEHVARVYAAGRTPDGLAYMVLELLEGADLAELLRRHPRMPVVHAVDFVLEALEAVAEAHHQGIVHRDLKPGNLFLARRSHGTETVKVLDFGISKVSNSLIEPSADHALTSTRSTLGSPLYMSPEQLRSAKNVDRRSDIWSVGVILYEMLAGVLPYHGEALGELFAAILEQNPIPIVQHRPDIPPALAAVVHRCLERDPQRRIADTLELALGLAPFGSRAAGSVERIRAFAGLPAITSGMLGAGTFPTQAPQGPFANTPAPHHFSSTPAPNPFANTPAPKPFVNTPAPANTPAPTPERSAQTTQGWGDVRTGSSTGPALPVQKRTWLPFLLIIPVAFVVGGSIFAIFFFTGNRRDTPTAIAPSDVAPTKTAPAPAATVLPAPGASQTAGEPSSGAPAAEPASSATSANVAEKDSVPAADAGAKPSRSTRKHGPAAASSTPAPSASQASPSKPAFDPTKDTRN</sequence>
<dbReference type="Pfam" id="PF00069">
    <property type="entry name" value="Pkinase"/>
    <property type="match status" value="1"/>
</dbReference>
<reference evidence="9 10" key="1">
    <citation type="submission" date="2021-12" db="EMBL/GenBank/DDBJ databases">
        <title>Discovery of the Pendulisporaceae a myxobacterial family with distinct sporulation behavior and unique specialized metabolism.</title>
        <authorList>
            <person name="Garcia R."/>
            <person name="Popoff A."/>
            <person name="Bader C.D."/>
            <person name="Loehr J."/>
            <person name="Walesch S."/>
            <person name="Walt C."/>
            <person name="Boldt J."/>
            <person name="Bunk B."/>
            <person name="Haeckl F.J.F.P.J."/>
            <person name="Gunesch A.P."/>
            <person name="Birkelbach J."/>
            <person name="Nuebel U."/>
            <person name="Pietschmann T."/>
            <person name="Bach T."/>
            <person name="Mueller R."/>
        </authorList>
    </citation>
    <scope>NUCLEOTIDE SEQUENCE [LARGE SCALE GENOMIC DNA]</scope>
    <source>
        <strain evidence="9 10">MSr11954</strain>
    </source>
</reference>
<feature type="region of interest" description="Disordered" evidence="6">
    <location>
        <begin position="426"/>
        <end position="533"/>
    </location>
</feature>
<evidence type="ECO:0000313" key="10">
    <source>
        <dbReference type="Proteomes" id="UP001370348"/>
    </source>
</evidence>
<evidence type="ECO:0000256" key="7">
    <source>
        <dbReference type="SAM" id="Phobius"/>
    </source>
</evidence>
<evidence type="ECO:0000256" key="5">
    <source>
        <dbReference type="PROSITE-ProRule" id="PRU10141"/>
    </source>
</evidence>
<dbReference type="InterPro" id="IPR011009">
    <property type="entry name" value="Kinase-like_dom_sf"/>
</dbReference>
<keyword evidence="3 9" id="KW-0418">Kinase</keyword>
<feature type="binding site" evidence="5">
    <location>
        <position position="44"/>
    </location>
    <ligand>
        <name>ATP</name>
        <dbReference type="ChEBI" id="CHEBI:30616"/>
    </ligand>
</feature>
<name>A0ABZ2LX77_9BACT</name>
<dbReference type="InterPro" id="IPR000719">
    <property type="entry name" value="Prot_kinase_dom"/>
</dbReference>
<gene>
    <name evidence="9" type="ORF">LZC94_47715</name>
</gene>
<dbReference type="PROSITE" id="PS50011">
    <property type="entry name" value="PROTEIN_KINASE_DOM"/>
    <property type="match status" value="1"/>
</dbReference>
<dbReference type="SMART" id="SM00220">
    <property type="entry name" value="S_TKc"/>
    <property type="match status" value="1"/>
</dbReference>
<evidence type="ECO:0000256" key="6">
    <source>
        <dbReference type="SAM" id="MobiDB-lite"/>
    </source>
</evidence>